<keyword evidence="1" id="KW-0812">Transmembrane</keyword>
<keyword evidence="1" id="KW-1133">Transmembrane helix</keyword>
<proteinExistence type="predicted"/>
<protein>
    <submittedName>
        <fullName evidence="2">Uncharacterized protein</fullName>
    </submittedName>
</protein>
<gene>
    <name evidence="2" type="ORF">KIN20_001456</name>
</gene>
<sequence length="190" mass="20929">MDKWCYWCVCVSECVSVHSAAVVIRGRVLWRMAVLPLSLPLIVSAITFDLIFSELKGSPLVLLSPSRNITFRVAGRSLLADSVAIAQVDVGVRLSISVKCLSETSVHFSTAGLNSLLYSPSLCSSANGEWSHNRCMGLENCFIHVRVDCRIRMLSRPCGECLNHDGNIQRSSLHKGSTTYQSFETCFCLP</sequence>
<dbReference type="EMBL" id="JAHQIW010000197">
    <property type="protein sequence ID" value="KAJ1346602.1"/>
    <property type="molecule type" value="Genomic_DNA"/>
</dbReference>
<feature type="transmembrane region" description="Helical" evidence="1">
    <location>
        <begin position="29"/>
        <end position="52"/>
    </location>
</feature>
<organism evidence="2 3">
    <name type="scientific">Parelaphostrongylus tenuis</name>
    <name type="common">Meningeal worm</name>
    <dbReference type="NCBI Taxonomy" id="148309"/>
    <lineage>
        <taxon>Eukaryota</taxon>
        <taxon>Metazoa</taxon>
        <taxon>Ecdysozoa</taxon>
        <taxon>Nematoda</taxon>
        <taxon>Chromadorea</taxon>
        <taxon>Rhabditida</taxon>
        <taxon>Rhabditina</taxon>
        <taxon>Rhabditomorpha</taxon>
        <taxon>Strongyloidea</taxon>
        <taxon>Metastrongylidae</taxon>
        <taxon>Parelaphostrongylus</taxon>
    </lineage>
</organism>
<keyword evidence="1" id="KW-0472">Membrane</keyword>
<dbReference type="Proteomes" id="UP001196413">
    <property type="component" value="Unassembled WGS sequence"/>
</dbReference>
<reference evidence="2" key="1">
    <citation type="submission" date="2021-06" db="EMBL/GenBank/DDBJ databases">
        <title>Parelaphostrongylus tenuis whole genome reference sequence.</title>
        <authorList>
            <person name="Garwood T.J."/>
            <person name="Larsen P.A."/>
            <person name="Fountain-Jones N.M."/>
            <person name="Garbe J.R."/>
            <person name="Macchietto M.G."/>
            <person name="Kania S.A."/>
            <person name="Gerhold R.W."/>
            <person name="Richards J.E."/>
            <person name="Wolf T.M."/>
        </authorList>
    </citation>
    <scope>NUCLEOTIDE SEQUENCE</scope>
    <source>
        <strain evidence="2">MNPRO001-30</strain>
        <tissue evidence="2">Meninges</tissue>
    </source>
</reference>
<evidence type="ECO:0000313" key="2">
    <source>
        <dbReference type="EMBL" id="KAJ1346602.1"/>
    </source>
</evidence>
<accession>A0AAD5QCM5</accession>
<dbReference type="AlphaFoldDB" id="A0AAD5QCM5"/>
<keyword evidence="3" id="KW-1185">Reference proteome</keyword>
<comment type="caution">
    <text evidence="2">The sequence shown here is derived from an EMBL/GenBank/DDBJ whole genome shotgun (WGS) entry which is preliminary data.</text>
</comment>
<evidence type="ECO:0000313" key="3">
    <source>
        <dbReference type="Proteomes" id="UP001196413"/>
    </source>
</evidence>
<evidence type="ECO:0000256" key="1">
    <source>
        <dbReference type="SAM" id="Phobius"/>
    </source>
</evidence>
<name>A0AAD5QCM5_PARTN</name>